<reference evidence="1 2" key="1">
    <citation type="journal article" date="2009" name="Int. J. Syst. Evol. Microbiol.">
        <title>Transfer of Teichococcus ludipueritiae and Muricoccus roseus to the genus Roseomonas, as Roseomonas ludipueritiae comb. nov. and Roseomonas rosea comb. nov., respectively, and emended description of the genus Roseomonas.</title>
        <authorList>
            <person name="Sanchez-Porro C."/>
            <person name="Gallego V."/>
            <person name="Busse H.J."/>
            <person name="Kampfer P."/>
            <person name="Ventosa A."/>
        </authorList>
    </citation>
    <scope>NUCLEOTIDE SEQUENCE [LARGE SCALE GENOMIC DNA]</scope>
    <source>
        <strain evidence="1 2">DSM 14915</strain>
    </source>
</reference>
<evidence type="ECO:0000313" key="1">
    <source>
        <dbReference type="EMBL" id="MBC9176125.1"/>
    </source>
</evidence>
<keyword evidence="2" id="KW-1185">Reference proteome</keyword>
<dbReference type="EMBL" id="JACTUZ010000008">
    <property type="protein sequence ID" value="MBC9176125.1"/>
    <property type="molecule type" value="Genomic_DNA"/>
</dbReference>
<sequence length="341" mass="37272">MAFDLDHPFPRDNDGLAVLHEAIASDLESGLLRLGEALALTFGETATQGALRALLSEAWKPAARKQELLALFDRLGWRGFLADQFGEAIDSIELTQPWRDGAEYAGQGLAAHEPRDRPPSLEDREARVKALAARGATALRCAPALFSDTHLFIWEGVAARAALDFGKPVSLEGLRLLSGVTPAAIRNATSTGELRPDEAGEITAEAARAWLARRREFCPSRWTNLADRQWPFDPAAAVEPDDEGMIRVPQDAEGTPFLPQHVVRSARGGTGLSVTIGAKGAEEQHQDFYEALRGLTKMEVARWRRRNSVGNWGIVRARGAWVAVSKAEIDRQLAEKRAETA</sequence>
<dbReference type="RefSeq" id="WP_187777290.1">
    <property type="nucleotide sequence ID" value="NZ_JACTUZ010000008.1"/>
</dbReference>
<dbReference type="Proteomes" id="UP000603940">
    <property type="component" value="Unassembled WGS sequence"/>
</dbReference>
<organism evidence="1 2">
    <name type="scientific">Pseudoroseomonas ludipueritiae</name>
    <dbReference type="NCBI Taxonomy" id="198093"/>
    <lineage>
        <taxon>Bacteria</taxon>
        <taxon>Pseudomonadati</taxon>
        <taxon>Pseudomonadota</taxon>
        <taxon>Alphaproteobacteria</taxon>
        <taxon>Acetobacterales</taxon>
        <taxon>Acetobacteraceae</taxon>
        <taxon>Pseudoroseomonas</taxon>
    </lineage>
</organism>
<gene>
    <name evidence="1" type="ORF">IBL25_04080</name>
</gene>
<comment type="caution">
    <text evidence="1">The sequence shown here is derived from an EMBL/GenBank/DDBJ whole genome shotgun (WGS) entry which is preliminary data.</text>
</comment>
<name>A0ABR7R329_9PROT</name>
<evidence type="ECO:0000313" key="2">
    <source>
        <dbReference type="Proteomes" id="UP000603940"/>
    </source>
</evidence>
<proteinExistence type="predicted"/>
<protein>
    <submittedName>
        <fullName evidence="1">Uncharacterized protein</fullName>
    </submittedName>
</protein>
<accession>A0ABR7R329</accession>